<dbReference type="RefSeq" id="WP_047976731.1">
    <property type="nucleotide sequence ID" value="NZ_JWIZ01000025.1"/>
</dbReference>
<name>A0A0J5P5U9_9PAST</name>
<organism evidence="2 3">
    <name type="scientific">Muribacter muris</name>
    <dbReference type="NCBI Taxonomy" id="67855"/>
    <lineage>
        <taxon>Bacteria</taxon>
        <taxon>Pseudomonadati</taxon>
        <taxon>Pseudomonadota</taxon>
        <taxon>Gammaproteobacteria</taxon>
        <taxon>Pasteurellales</taxon>
        <taxon>Pasteurellaceae</taxon>
        <taxon>Muribacter</taxon>
    </lineage>
</organism>
<dbReference type="Pfam" id="PF14256">
    <property type="entry name" value="YwiC"/>
    <property type="match status" value="1"/>
</dbReference>
<feature type="transmembrane region" description="Helical" evidence="1">
    <location>
        <begin position="12"/>
        <end position="32"/>
    </location>
</feature>
<dbReference type="PATRIC" id="fig|67855.3.peg.900"/>
<feature type="transmembrane region" description="Helical" evidence="1">
    <location>
        <begin position="223"/>
        <end position="241"/>
    </location>
</feature>
<dbReference type="STRING" id="67855.RO21_05170"/>
<feature type="transmembrane region" description="Helical" evidence="1">
    <location>
        <begin position="38"/>
        <end position="61"/>
    </location>
</feature>
<evidence type="ECO:0000313" key="3">
    <source>
        <dbReference type="Proteomes" id="UP000036270"/>
    </source>
</evidence>
<feature type="transmembrane region" description="Helical" evidence="1">
    <location>
        <begin position="145"/>
        <end position="164"/>
    </location>
</feature>
<gene>
    <name evidence="2" type="ORF">RO21_05170</name>
</gene>
<feature type="transmembrane region" description="Helical" evidence="1">
    <location>
        <begin position="73"/>
        <end position="91"/>
    </location>
</feature>
<accession>A0A0J5P5U9</accession>
<keyword evidence="1" id="KW-1133">Transmembrane helix</keyword>
<dbReference type="EMBL" id="JWIZ01000025">
    <property type="protein sequence ID" value="KMK51646.1"/>
    <property type="molecule type" value="Genomic_DNA"/>
</dbReference>
<sequence>MSIKALFTQKPLISNQHGALAMAFVPFLYRIFSGHFAVLHIWLGLSWLFLYLFSYPFLALFNRNNKAKYQKWALIYFSLSVIAGLPVIFAMPAILQFILPILPLAGIQIYYAKQKDERHIANDIAGFLIFGVIGMASHYLTTQHYAFSILLHPTLFFIATTFYVKSVARERKNPRYVQYSLIIHLLFGLAYLTAAAYSLAFVYLLALLRAVIFPRLHFTIKQIGLWEFPLLILFLMALYPFNASS</sequence>
<feature type="transmembrane region" description="Helical" evidence="1">
    <location>
        <begin position="120"/>
        <end position="139"/>
    </location>
</feature>
<dbReference type="InterPro" id="IPR025576">
    <property type="entry name" value="YwiC"/>
</dbReference>
<protein>
    <submittedName>
        <fullName evidence="2">Membrane protein</fullName>
    </submittedName>
</protein>
<dbReference type="AlphaFoldDB" id="A0A0J5P5U9"/>
<feature type="transmembrane region" description="Helical" evidence="1">
    <location>
        <begin position="97"/>
        <end position="113"/>
    </location>
</feature>
<evidence type="ECO:0000313" key="2">
    <source>
        <dbReference type="EMBL" id="KMK51646.1"/>
    </source>
</evidence>
<keyword evidence="3" id="KW-1185">Reference proteome</keyword>
<comment type="caution">
    <text evidence="2">The sequence shown here is derived from an EMBL/GenBank/DDBJ whole genome shotgun (WGS) entry which is preliminary data.</text>
</comment>
<keyword evidence="1" id="KW-0472">Membrane</keyword>
<evidence type="ECO:0000256" key="1">
    <source>
        <dbReference type="SAM" id="Phobius"/>
    </source>
</evidence>
<reference evidence="2 3" key="1">
    <citation type="submission" date="2014-12" db="EMBL/GenBank/DDBJ databases">
        <title>Reclassification of Actinobacillus muris as Muribacter muris.</title>
        <authorList>
            <person name="Christensen H."/>
            <person name="Nicklas W."/>
            <person name="Bisgaard M."/>
        </authorList>
    </citation>
    <scope>NUCLEOTIDE SEQUENCE [LARGE SCALE GENOMIC DNA]</scope>
    <source>
        <strain evidence="2 3">Ackerman80-443D</strain>
    </source>
</reference>
<proteinExistence type="predicted"/>
<keyword evidence="1" id="KW-0812">Transmembrane</keyword>
<dbReference type="Proteomes" id="UP000036270">
    <property type="component" value="Unassembled WGS sequence"/>
</dbReference>